<accession>F7ZL08</accession>
<keyword evidence="1" id="KW-0732">Signal</keyword>
<dbReference type="OrthoDB" id="594739at2"/>
<dbReference type="eggNOG" id="COG3040">
    <property type="taxonomic scope" value="Bacteria"/>
</dbReference>
<protein>
    <recommendedName>
        <fullName evidence="4">Lipocalin-like domain-containing protein</fullName>
    </recommendedName>
</protein>
<dbReference type="HOGENOM" id="CLU_068449_4_0_5"/>
<reference evidence="2 3" key="1">
    <citation type="journal article" date="2011" name="BMC Genomics">
        <title>Comparative genome analysis and genome-guided physiological analysis of Roseobacter litoralis.</title>
        <authorList>
            <person name="Kalhoefer D."/>
            <person name="Thole S."/>
            <person name="Voget S."/>
            <person name="Lehmann R."/>
            <person name="Liesegang H."/>
            <person name="Wollher A."/>
            <person name="Daniel R."/>
            <person name="Simon M."/>
            <person name="Brinkhoff T."/>
        </authorList>
    </citation>
    <scope>NUCLEOTIDE SEQUENCE [LARGE SCALE GENOMIC DNA]</scope>
    <source>
        <strain evidence="3">ATCC 49566 / DSM 6996 / JCM 21268 / NBRC 15278 / OCh 149</strain>
    </source>
</reference>
<dbReference type="AlphaFoldDB" id="F7ZL08"/>
<evidence type="ECO:0008006" key="4">
    <source>
        <dbReference type="Google" id="ProtNLM"/>
    </source>
</evidence>
<dbReference type="KEGG" id="rli:RLO149_c020380"/>
<dbReference type="SUPFAM" id="SSF50814">
    <property type="entry name" value="Lipocalins"/>
    <property type="match status" value="1"/>
</dbReference>
<feature type="chain" id="PRO_5003367410" description="Lipocalin-like domain-containing protein" evidence="1">
    <location>
        <begin position="19"/>
        <end position="163"/>
    </location>
</feature>
<dbReference type="EMBL" id="CP002623">
    <property type="protein sequence ID" value="AEI94019.1"/>
    <property type="molecule type" value="Genomic_DNA"/>
</dbReference>
<keyword evidence="3" id="KW-1185">Reference proteome</keyword>
<name>F7ZL08_ROSLO</name>
<sequence>MIFAGKVLLALVASPLLASCAVQSEGPYRDTTAPIGVTTRFDAALFSGSWTLWEAFGPAQAGTVVFEQVDGSLRMSGSAAQALAGDYSPGVQGELIPDSTARETLVVMWVDEDFETAAIGTVSGSFGAILDRDGIVPPDRAKAARDILSFYGWDVSALERTAL</sequence>
<proteinExistence type="predicted"/>
<feature type="signal peptide" evidence="1">
    <location>
        <begin position="1"/>
        <end position="18"/>
    </location>
</feature>
<dbReference type="PROSITE" id="PS51257">
    <property type="entry name" value="PROKAR_LIPOPROTEIN"/>
    <property type="match status" value="1"/>
</dbReference>
<dbReference type="RefSeq" id="WP_013961946.1">
    <property type="nucleotide sequence ID" value="NC_015730.1"/>
</dbReference>
<dbReference type="STRING" id="391595.RLO149_c020380"/>
<dbReference type="InterPro" id="IPR012674">
    <property type="entry name" value="Calycin"/>
</dbReference>
<evidence type="ECO:0000313" key="2">
    <source>
        <dbReference type="EMBL" id="AEI94019.1"/>
    </source>
</evidence>
<organism evidence="2 3">
    <name type="scientific">Roseobacter litoralis (strain ATCC 49566 / DSM 6996 / JCM 21268 / NBRC 15278 / OCh 149)</name>
    <dbReference type="NCBI Taxonomy" id="391595"/>
    <lineage>
        <taxon>Bacteria</taxon>
        <taxon>Pseudomonadati</taxon>
        <taxon>Pseudomonadota</taxon>
        <taxon>Alphaproteobacteria</taxon>
        <taxon>Rhodobacterales</taxon>
        <taxon>Roseobacteraceae</taxon>
        <taxon>Roseobacter</taxon>
    </lineage>
</organism>
<evidence type="ECO:0000256" key="1">
    <source>
        <dbReference type="SAM" id="SignalP"/>
    </source>
</evidence>
<dbReference type="Proteomes" id="UP000001353">
    <property type="component" value="Chromosome"/>
</dbReference>
<gene>
    <name evidence="2" type="ordered locus">RLO149_c020380</name>
</gene>
<evidence type="ECO:0000313" key="3">
    <source>
        <dbReference type="Proteomes" id="UP000001353"/>
    </source>
</evidence>